<organism evidence="1 2">
    <name type="scientific">Henriciella algicola</name>
    <dbReference type="NCBI Taxonomy" id="1608422"/>
    <lineage>
        <taxon>Bacteria</taxon>
        <taxon>Pseudomonadati</taxon>
        <taxon>Pseudomonadota</taxon>
        <taxon>Alphaproteobacteria</taxon>
        <taxon>Hyphomonadales</taxon>
        <taxon>Hyphomonadaceae</taxon>
        <taxon>Henriciella</taxon>
    </lineage>
</organism>
<gene>
    <name evidence="1" type="ORF">D1222_02990</name>
</gene>
<dbReference type="RefSeq" id="WP_119452743.1">
    <property type="nucleotide sequence ID" value="NZ_QWGA01000003.1"/>
</dbReference>
<dbReference type="EMBL" id="QWGA01000003">
    <property type="protein sequence ID" value="RIJ31246.1"/>
    <property type="molecule type" value="Genomic_DNA"/>
</dbReference>
<accession>A0A399RHZ9</accession>
<evidence type="ECO:0000313" key="2">
    <source>
        <dbReference type="Proteomes" id="UP000265845"/>
    </source>
</evidence>
<name>A0A399RHZ9_9PROT</name>
<sequence>MDEQFLIALAKLPTGYSRGSYCGGSWGITVERSADGRRVKLYGEALGGDDHVSFNLYRVAGEPRLKPCEMPAAKVIDFVLGFEPALNVG</sequence>
<dbReference type="AlphaFoldDB" id="A0A399RHZ9"/>
<keyword evidence="2" id="KW-1185">Reference proteome</keyword>
<reference evidence="1 2" key="1">
    <citation type="submission" date="2018-08" db="EMBL/GenBank/DDBJ databases">
        <title>Henriciella mobilis sp. nov., isolated from seawater.</title>
        <authorList>
            <person name="Cheng H."/>
            <person name="Wu Y.-H."/>
            <person name="Xu X.-W."/>
            <person name="Guo L.-L."/>
        </authorList>
    </citation>
    <scope>NUCLEOTIDE SEQUENCE [LARGE SCALE GENOMIC DNA]</scope>
    <source>
        <strain evidence="1 2">CCUG67844</strain>
    </source>
</reference>
<protein>
    <recommendedName>
        <fullName evidence="3">Peptide methionine sulfoxide reductase</fullName>
    </recommendedName>
</protein>
<comment type="caution">
    <text evidence="1">The sequence shown here is derived from an EMBL/GenBank/DDBJ whole genome shotgun (WGS) entry which is preliminary data.</text>
</comment>
<evidence type="ECO:0000313" key="1">
    <source>
        <dbReference type="EMBL" id="RIJ31246.1"/>
    </source>
</evidence>
<dbReference type="OrthoDB" id="1189996at2"/>
<evidence type="ECO:0008006" key="3">
    <source>
        <dbReference type="Google" id="ProtNLM"/>
    </source>
</evidence>
<proteinExistence type="predicted"/>
<dbReference type="Proteomes" id="UP000265845">
    <property type="component" value="Unassembled WGS sequence"/>
</dbReference>